<dbReference type="RefSeq" id="WP_096362076.1">
    <property type="nucleotide sequence ID" value="NZ_AP017655.1"/>
</dbReference>
<dbReference type="Pfam" id="PF19649">
    <property type="entry name" value="DUF6152"/>
    <property type="match status" value="1"/>
</dbReference>
<evidence type="ECO:0000313" key="2">
    <source>
        <dbReference type="EMBL" id="BAV63358.1"/>
    </source>
</evidence>
<feature type="signal peptide" evidence="1">
    <location>
        <begin position="1"/>
        <end position="21"/>
    </location>
</feature>
<dbReference type="InterPro" id="IPR046150">
    <property type="entry name" value="DUF6152"/>
</dbReference>
<dbReference type="OrthoDB" id="8420938at2"/>
<dbReference type="AlphaFoldDB" id="A0A1E1EYM2"/>
<keyword evidence="1" id="KW-0732">Signal</keyword>
<proteinExistence type="predicted"/>
<evidence type="ECO:0000256" key="1">
    <source>
        <dbReference type="SAM" id="SignalP"/>
    </source>
</evidence>
<evidence type="ECO:0000313" key="3">
    <source>
        <dbReference type="Proteomes" id="UP000218272"/>
    </source>
</evidence>
<dbReference type="Proteomes" id="UP000218272">
    <property type="component" value="Chromosome SCLO_1"/>
</dbReference>
<sequence>MLLAATICFAALAGMTSVADAHHSFAMFDQTKQSTKTKTVVTEFRYTNPHSFVLVKARDEKGAMQIFTLECNSVNMLSRLGWKPSILKAGDVVDITFYPLRNGKPGGMLKTIKTPDGKTLNAW</sequence>
<name>A0A1E1EYM2_9SPHN</name>
<dbReference type="KEGG" id="sclo:SCLO_1003180"/>
<reference evidence="2 3" key="1">
    <citation type="submission" date="2016-10" db="EMBL/GenBank/DDBJ databases">
        <title>Complete Genome Sequence of the Nonylphenol-Degrading Bacterium Sphingobium cloacae JCM 10874T.</title>
        <authorList>
            <person name="Ootsuka M."/>
            <person name="Nishizawa T."/>
            <person name="Ohta H."/>
        </authorList>
    </citation>
    <scope>NUCLEOTIDE SEQUENCE [LARGE SCALE GENOMIC DNA]</scope>
    <source>
        <strain evidence="2 3">JCM 10874</strain>
    </source>
</reference>
<keyword evidence="3" id="KW-1185">Reference proteome</keyword>
<protein>
    <submittedName>
        <fullName evidence="2">Uncharacterized protein</fullName>
    </submittedName>
</protein>
<accession>A0A1E1EYM2</accession>
<organism evidence="2 3">
    <name type="scientific">Sphingobium cloacae</name>
    <dbReference type="NCBI Taxonomy" id="120107"/>
    <lineage>
        <taxon>Bacteria</taxon>
        <taxon>Pseudomonadati</taxon>
        <taxon>Pseudomonadota</taxon>
        <taxon>Alphaproteobacteria</taxon>
        <taxon>Sphingomonadales</taxon>
        <taxon>Sphingomonadaceae</taxon>
        <taxon>Sphingobium</taxon>
    </lineage>
</organism>
<feature type="chain" id="PRO_5009112373" evidence="1">
    <location>
        <begin position="22"/>
        <end position="123"/>
    </location>
</feature>
<gene>
    <name evidence="2" type="ORF">SCLO_1003180</name>
</gene>
<dbReference type="EMBL" id="AP017655">
    <property type="protein sequence ID" value="BAV63358.1"/>
    <property type="molecule type" value="Genomic_DNA"/>
</dbReference>